<evidence type="ECO:0000256" key="2">
    <source>
        <dbReference type="ARBA" id="ARBA00022741"/>
    </source>
</evidence>
<dbReference type="GO" id="GO:0005524">
    <property type="term" value="F:ATP binding"/>
    <property type="evidence" value="ECO:0007669"/>
    <property type="project" value="UniProtKB-KW"/>
</dbReference>
<dbReference type="GO" id="GO:0009229">
    <property type="term" value="P:thiamine diphosphate biosynthetic process"/>
    <property type="evidence" value="ECO:0007669"/>
    <property type="project" value="InterPro"/>
</dbReference>
<dbReference type="STRING" id="1123308.GCA_000380085_02144"/>
<evidence type="ECO:0000313" key="8">
    <source>
        <dbReference type="Proteomes" id="UP000215185"/>
    </source>
</evidence>
<dbReference type="eggNOG" id="COG1564">
    <property type="taxonomic scope" value="Bacteria"/>
</dbReference>
<dbReference type="Gene3D" id="3.40.50.10240">
    <property type="entry name" value="Thiamin pyrophosphokinase, catalytic domain"/>
    <property type="match status" value="1"/>
</dbReference>
<keyword evidence="3 7" id="KW-0418">Kinase</keyword>
<dbReference type="InterPro" id="IPR007373">
    <property type="entry name" value="Thiamin_PyroPKinase_B1-bd"/>
</dbReference>
<dbReference type="GO" id="GO:0006772">
    <property type="term" value="P:thiamine metabolic process"/>
    <property type="evidence" value="ECO:0007669"/>
    <property type="project" value="UniProtKB-UniRule"/>
</dbReference>
<keyword evidence="4" id="KW-0067">ATP-binding</keyword>
<evidence type="ECO:0000259" key="6">
    <source>
        <dbReference type="SMART" id="SM00983"/>
    </source>
</evidence>
<dbReference type="GO" id="GO:0030975">
    <property type="term" value="F:thiamine binding"/>
    <property type="evidence" value="ECO:0007669"/>
    <property type="project" value="InterPro"/>
</dbReference>
<accession>A0A239SZG8</accession>
<evidence type="ECO:0000256" key="5">
    <source>
        <dbReference type="NCBIfam" id="TIGR01378"/>
    </source>
</evidence>
<dbReference type="PANTHER" id="PTHR41299">
    <property type="entry name" value="THIAMINE PYROPHOSPHOKINASE"/>
    <property type="match status" value="1"/>
</dbReference>
<dbReference type="RefSeq" id="WP_018374696.1">
    <property type="nucleotide sequence ID" value="NZ_LT906439.1"/>
</dbReference>
<dbReference type="NCBIfam" id="TIGR01378">
    <property type="entry name" value="thi_PPkinase"/>
    <property type="match status" value="1"/>
</dbReference>
<dbReference type="PANTHER" id="PTHR41299:SF1">
    <property type="entry name" value="THIAMINE PYROPHOSPHOKINASE"/>
    <property type="match status" value="1"/>
</dbReference>
<keyword evidence="1 7" id="KW-0808">Transferase</keyword>
<dbReference type="AlphaFoldDB" id="A0A239SZG8"/>
<reference evidence="7 8" key="1">
    <citation type="submission" date="2017-06" db="EMBL/GenBank/DDBJ databases">
        <authorList>
            <consortium name="Pathogen Informatics"/>
        </authorList>
    </citation>
    <scope>NUCLEOTIDE SEQUENCE [LARGE SCALE GENOMIC DNA]</scope>
    <source>
        <strain evidence="7 8">NCTC13788</strain>
    </source>
</reference>
<dbReference type="SMART" id="SM00983">
    <property type="entry name" value="TPK_B1_binding"/>
    <property type="match status" value="1"/>
</dbReference>
<sequence>MVSWCVLAGGPLTDFPRDFDAYAGVDAGALKLVEMNLPLDLAVGDFDSISDEEFETVKRSAKRLVTAPSHKDDTDLEMTIKAICKDDPEAHVTIYGALGGRVDHSLSSIFLPSHPELFPYLRQFELVDGQNRITYYQAGYREISPLSGYDYVGFMLEGRGQLTIKNAKYEMDDQSFFDRKIYGCNEFINRPIQVTVPDGYLVVVYSKD</sequence>
<dbReference type="InterPro" id="IPR006282">
    <property type="entry name" value="Thi_PPkinase"/>
</dbReference>
<dbReference type="EMBL" id="LT906439">
    <property type="protein sequence ID" value="SNU90870.1"/>
    <property type="molecule type" value="Genomic_DNA"/>
</dbReference>
<dbReference type="Pfam" id="PF04265">
    <property type="entry name" value="TPK_B1_binding"/>
    <property type="match status" value="1"/>
</dbReference>
<dbReference type="InterPro" id="IPR036759">
    <property type="entry name" value="TPK_catalytic_sf"/>
</dbReference>
<gene>
    <name evidence="7" type="primary">thiN</name>
    <name evidence="7" type="ORF">SAMEA4412692_02033</name>
</gene>
<name>A0A239SZG8_9STRE</name>
<evidence type="ECO:0000256" key="3">
    <source>
        <dbReference type="ARBA" id="ARBA00022777"/>
    </source>
</evidence>
<dbReference type="SUPFAM" id="SSF63999">
    <property type="entry name" value="Thiamin pyrophosphokinase, catalytic domain"/>
    <property type="match status" value="1"/>
</dbReference>
<evidence type="ECO:0000256" key="4">
    <source>
        <dbReference type="ARBA" id="ARBA00022840"/>
    </source>
</evidence>
<evidence type="ECO:0000256" key="1">
    <source>
        <dbReference type="ARBA" id="ARBA00022679"/>
    </source>
</evidence>
<organism evidence="7 8">
    <name type="scientific">Streptococcus merionis</name>
    <dbReference type="NCBI Taxonomy" id="400065"/>
    <lineage>
        <taxon>Bacteria</taxon>
        <taxon>Bacillati</taxon>
        <taxon>Bacillota</taxon>
        <taxon>Bacilli</taxon>
        <taxon>Lactobacillales</taxon>
        <taxon>Streptococcaceae</taxon>
        <taxon>Streptococcus</taxon>
    </lineage>
</organism>
<dbReference type="OrthoDB" id="9804377at2"/>
<dbReference type="InterPro" id="IPR007371">
    <property type="entry name" value="TPK_catalytic"/>
</dbReference>
<dbReference type="CDD" id="cd07995">
    <property type="entry name" value="TPK"/>
    <property type="match status" value="1"/>
</dbReference>
<dbReference type="KEGG" id="smen:SAMEA4412692_2033"/>
<proteinExistence type="predicted"/>
<feature type="domain" description="Thiamin pyrophosphokinase thiamin-binding" evidence="6">
    <location>
        <begin position="129"/>
        <end position="202"/>
    </location>
</feature>
<dbReference type="GO" id="GO:0016301">
    <property type="term" value="F:kinase activity"/>
    <property type="evidence" value="ECO:0007669"/>
    <property type="project" value="UniProtKB-KW"/>
</dbReference>
<evidence type="ECO:0000313" key="7">
    <source>
        <dbReference type="EMBL" id="SNU90870.1"/>
    </source>
</evidence>
<dbReference type="EC" id="2.7.6.2" evidence="5"/>
<dbReference type="Proteomes" id="UP000215185">
    <property type="component" value="Chromosome 1"/>
</dbReference>
<protein>
    <recommendedName>
        <fullName evidence="5">Thiamine diphosphokinase</fullName>
        <ecNumber evidence="5">2.7.6.2</ecNumber>
    </recommendedName>
</protein>
<dbReference type="InterPro" id="IPR053149">
    <property type="entry name" value="TPK"/>
</dbReference>
<dbReference type="GO" id="GO:0004788">
    <property type="term" value="F:thiamine diphosphokinase activity"/>
    <property type="evidence" value="ECO:0007669"/>
    <property type="project" value="UniProtKB-UniRule"/>
</dbReference>
<keyword evidence="2" id="KW-0547">Nucleotide-binding</keyword>
<dbReference type="Pfam" id="PF04263">
    <property type="entry name" value="TPK_catalytic"/>
    <property type="match status" value="1"/>
</dbReference>
<keyword evidence="8" id="KW-1185">Reference proteome</keyword>